<organism evidence="1 2">
    <name type="scientific">Xanthomarina gelatinilytica</name>
    <dbReference type="NCBI Taxonomy" id="1137281"/>
    <lineage>
        <taxon>Bacteria</taxon>
        <taxon>Pseudomonadati</taxon>
        <taxon>Bacteroidota</taxon>
        <taxon>Flavobacteriia</taxon>
        <taxon>Flavobacteriales</taxon>
        <taxon>Flavobacteriaceae</taxon>
        <taxon>Xanthomarina</taxon>
    </lineage>
</organism>
<evidence type="ECO:0000313" key="1">
    <source>
        <dbReference type="EMBL" id="HCY81664.1"/>
    </source>
</evidence>
<accession>A0A3D6BRW9</accession>
<evidence type="ECO:0008006" key="3">
    <source>
        <dbReference type="Google" id="ProtNLM"/>
    </source>
</evidence>
<protein>
    <recommendedName>
        <fullName evidence="3">LlaJI family restriction endonuclease</fullName>
    </recommendedName>
</protein>
<gene>
    <name evidence="1" type="ORF">DHV22_08700</name>
</gene>
<dbReference type="InterPro" id="IPR018579">
    <property type="entry name" value="Restrct_endonuc_II_LlaJI"/>
</dbReference>
<comment type="caution">
    <text evidence="1">The sequence shown here is derived from an EMBL/GenBank/DDBJ whole genome shotgun (WGS) entry which is preliminary data.</text>
</comment>
<dbReference type="AlphaFoldDB" id="A0A3D6BRW9"/>
<dbReference type="EMBL" id="DPRK01000137">
    <property type="protein sequence ID" value="HCY81664.1"/>
    <property type="molecule type" value="Genomic_DNA"/>
</dbReference>
<dbReference type="Pfam" id="PF09563">
    <property type="entry name" value="RE_LlaJI"/>
    <property type="match status" value="1"/>
</dbReference>
<proteinExistence type="predicted"/>
<evidence type="ECO:0000313" key="2">
    <source>
        <dbReference type="Proteomes" id="UP000263268"/>
    </source>
</evidence>
<reference evidence="1 2" key="1">
    <citation type="journal article" date="2018" name="Nat. Biotechnol.">
        <title>A standardized bacterial taxonomy based on genome phylogeny substantially revises the tree of life.</title>
        <authorList>
            <person name="Parks D.H."/>
            <person name="Chuvochina M."/>
            <person name="Waite D.W."/>
            <person name="Rinke C."/>
            <person name="Skarshewski A."/>
            <person name="Chaumeil P.A."/>
            <person name="Hugenholtz P."/>
        </authorList>
    </citation>
    <scope>NUCLEOTIDE SEQUENCE [LARGE SCALE GENOMIC DNA]</scope>
    <source>
        <strain evidence="1">UBA10227</strain>
    </source>
</reference>
<name>A0A3D6BRW9_9FLAO</name>
<dbReference type="Proteomes" id="UP000263268">
    <property type="component" value="Unassembled WGS sequence"/>
</dbReference>
<sequence>MIEKLIEGKYYNINELELLIGSGYFSLVRSGIIIEKELRAKLNFVGLIFAKKKFCYVLPKYYRAVKEIEINDNEIDLVQESLLIYGQTSFLNTPSLFDEDGVICSPKLQAAINIIRYYFEKGLLAPNTFERSSSYNDRVLWEKTIELTHPIIRDNVPIYVDPVSLKSKRNESHLITEIQKWLTTKAFELVGKMMFPSESISLESNCAEEEKDYYFLVIESYLQNIYSDVEIDLLQNMLRFLNKEIEMQNTEVEVYGTKSFHRIWELANKVLWNDQFENLQQSLPTIIWEYDSASFISTDTIIPDILIKTEDTFFVVDAKYYLPIFRGTKPIGQPGVESITKQFVYEDILRKKYKDLNFKNIFCFPDEKRLKEDNAVLSLSNDDVNGKVNFENSPYNHILNIYLPPKAVLKNFCDRISAKNIL</sequence>